<evidence type="ECO:0000256" key="5">
    <source>
        <dbReference type="ARBA" id="ARBA00022692"/>
    </source>
</evidence>
<evidence type="ECO:0000256" key="13">
    <source>
        <dbReference type="SAM" id="Phobius"/>
    </source>
</evidence>
<dbReference type="PANTHER" id="PTHR11690">
    <property type="entry name" value="AMILORIDE-SENSITIVE SODIUM CHANNEL-RELATED"/>
    <property type="match status" value="1"/>
</dbReference>
<evidence type="ECO:0000256" key="11">
    <source>
        <dbReference type="ARBA" id="ARBA00023303"/>
    </source>
</evidence>
<evidence type="ECO:0000256" key="2">
    <source>
        <dbReference type="ARBA" id="ARBA00007193"/>
    </source>
</evidence>
<dbReference type="EMBL" id="JAOYFB010000003">
    <property type="protein sequence ID" value="KAK4010999.1"/>
    <property type="molecule type" value="Genomic_DNA"/>
</dbReference>
<evidence type="ECO:0000256" key="10">
    <source>
        <dbReference type="ARBA" id="ARBA00023201"/>
    </source>
</evidence>
<keyword evidence="6 13" id="KW-1133">Transmembrane helix</keyword>
<evidence type="ECO:0000256" key="1">
    <source>
        <dbReference type="ARBA" id="ARBA00004141"/>
    </source>
</evidence>
<evidence type="ECO:0000313" key="15">
    <source>
        <dbReference type="Proteomes" id="UP001234178"/>
    </source>
</evidence>
<keyword evidence="10 12" id="KW-0739">Sodium transport</keyword>
<evidence type="ECO:0000256" key="7">
    <source>
        <dbReference type="ARBA" id="ARBA00023053"/>
    </source>
</evidence>
<dbReference type="Pfam" id="PF00858">
    <property type="entry name" value="ASC"/>
    <property type="match status" value="1"/>
</dbReference>
<name>A0ABQ9ZDU6_9CRUS</name>
<comment type="caution">
    <text evidence="14">The sequence shown here is derived from an EMBL/GenBank/DDBJ whole genome shotgun (WGS) entry which is preliminary data.</text>
</comment>
<dbReference type="PRINTS" id="PR01078">
    <property type="entry name" value="AMINACHANNEL"/>
</dbReference>
<evidence type="ECO:0000256" key="3">
    <source>
        <dbReference type="ARBA" id="ARBA00022448"/>
    </source>
</evidence>
<sequence>MSENSVIQPSDRRGHKSKTGILGLDVIQQSANHIVRRLVWLTALTTCLVLAVVHGASLIQRYRSYPTRVQLDVSNRQGIALPAVTVCPLDRFDVNRLERLWRHTIGGPAQAPDATDQYYQLADLLPVQELWHKIAYSDAQTLFSVCYLGRGRDCQSEGTFQAVWTPSGTCFTYSSERSTLSGHFNGIYARLRIGHQLNEYTKSSGWKVTVHQVGVSAWLTSSRQYAEMTTRYKPFTNGTGGGTVKSQHMNIRLTPKEFNSIDHPRQPCSSEPWSRADCEIECFQRIVTSITNCRLPYMTDDRVPYCNTSSSVRRTEELVAQLITETRSQLKCNCIESCSKVVYMYESESHTVNTEYGRIKIFYDTALWVTVNEVFLYTWVKLLCDAGNILCLLLGASVLTFFEIAEHMVNRLMALRLCFE</sequence>
<evidence type="ECO:0000313" key="14">
    <source>
        <dbReference type="EMBL" id="KAK4010999.1"/>
    </source>
</evidence>
<protein>
    <submittedName>
        <fullName evidence="14">Uncharacterized protein</fullName>
    </submittedName>
</protein>
<comment type="similarity">
    <text evidence="2 12">Belongs to the amiloride-sensitive sodium channel (TC 1.A.6) family.</text>
</comment>
<feature type="transmembrane region" description="Helical" evidence="13">
    <location>
        <begin position="38"/>
        <end position="59"/>
    </location>
</feature>
<gene>
    <name evidence="14" type="ORF">OUZ56_020119</name>
</gene>
<dbReference type="Gene3D" id="1.10.287.820">
    <property type="entry name" value="Acid-sensing ion channel domain"/>
    <property type="match status" value="1"/>
</dbReference>
<proteinExistence type="inferred from homology"/>
<dbReference type="PANTHER" id="PTHR11690:SF300">
    <property type="entry name" value="PICKPOCKET PROTEIN 19"/>
    <property type="match status" value="1"/>
</dbReference>
<evidence type="ECO:0000256" key="6">
    <source>
        <dbReference type="ARBA" id="ARBA00022989"/>
    </source>
</evidence>
<evidence type="ECO:0000256" key="12">
    <source>
        <dbReference type="RuleBase" id="RU000679"/>
    </source>
</evidence>
<dbReference type="Proteomes" id="UP001234178">
    <property type="component" value="Unassembled WGS sequence"/>
</dbReference>
<dbReference type="InterPro" id="IPR001873">
    <property type="entry name" value="ENaC"/>
</dbReference>
<keyword evidence="15" id="KW-1185">Reference proteome</keyword>
<evidence type="ECO:0000256" key="8">
    <source>
        <dbReference type="ARBA" id="ARBA00023065"/>
    </source>
</evidence>
<evidence type="ECO:0000256" key="4">
    <source>
        <dbReference type="ARBA" id="ARBA00022461"/>
    </source>
</evidence>
<comment type="subcellular location">
    <subcellularLocation>
        <location evidence="1">Membrane</location>
        <topology evidence="1">Multi-pass membrane protein</topology>
    </subcellularLocation>
</comment>
<organism evidence="14 15">
    <name type="scientific">Daphnia magna</name>
    <dbReference type="NCBI Taxonomy" id="35525"/>
    <lineage>
        <taxon>Eukaryota</taxon>
        <taxon>Metazoa</taxon>
        <taxon>Ecdysozoa</taxon>
        <taxon>Arthropoda</taxon>
        <taxon>Crustacea</taxon>
        <taxon>Branchiopoda</taxon>
        <taxon>Diplostraca</taxon>
        <taxon>Cladocera</taxon>
        <taxon>Anomopoda</taxon>
        <taxon>Daphniidae</taxon>
        <taxon>Daphnia</taxon>
    </lineage>
</organism>
<keyword evidence="8 12" id="KW-0406">Ion transport</keyword>
<keyword evidence="4 12" id="KW-0894">Sodium channel</keyword>
<keyword evidence="9 13" id="KW-0472">Membrane</keyword>
<reference evidence="14 15" key="1">
    <citation type="journal article" date="2023" name="Nucleic Acids Res.">
        <title>The hologenome of Daphnia magna reveals possible DNA methylation and microbiome-mediated evolution of the host genome.</title>
        <authorList>
            <person name="Chaturvedi A."/>
            <person name="Li X."/>
            <person name="Dhandapani V."/>
            <person name="Marshall H."/>
            <person name="Kissane S."/>
            <person name="Cuenca-Cambronero M."/>
            <person name="Asole G."/>
            <person name="Calvet F."/>
            <person name="Ruiz-Romero M."/>
            <person name="Marangio P."/>
            <person name="Guigo R."/>
            <person name="Rago D."/>
            <person name="Mirbahai L."/>
            <person name="Eastwood N."/>
            <person name="Colbourne J.K."/>
            <person name="Zhou J."/>
            <person name="Mallon E."/>
            <person name="Orsini L."/>
        </authorList>
    </citation>
    <scope>NUCLEOTIDE SEQUENCE [LARGE SCALE GENOMIC DNA]</scope>
    <source>
        <strain evidence="14">LRV0_1</strain>
    </source>
</reference>
<accession>A0ABQ9ZDU6</accession>
<keyword evidence="5 12" id="KW-0812">Transmembrane</keyword>
<keyword evidence="3 12" id="KW-0813">Transport</keyword>
<dbReference type="Gene3D" id="1.10.287.770">
    <property type="entry name" value="YojJ-like"/>
    <property type="match status" value="1"/>
</dbReference>
<keyword evidence="11 12" id="KW-0407">Ion channel</keyword>
<keyword evidence="7" id="KW-0915">Sodium</keyword>
<evidence type="ECO:0000256" key="9">
    <source>
        <dbReference type="ARBA" id="ARBA00023136"/>
    </source>
</evidence>